<dbReference type="PANTHER" id="PTHR43380:SF1">
    <property type="entry name" value="2-OXOISOVALERATE DEHYDROGENASE SUBUNIT ALPHA, MITOCHONDRIAL"/>
    <property type="match status" value="1"/>
</dbReference>
<dbReference type="RefSeq" id="WP_387404152.1">
    <property type="nucleotide sequence ID" value="NZ_JBIAQY010000005.1"/>
</dbReference>
<dbReference type="Proteomes" id="UP001601992">
    <property type="component" value="Unassembled WGS sequence"/>
</dbReference>
<comment type="caution">
    <text evidence="5">The sequence shown here is derived from an EMBL/GenBank/DDBJ whole genome shotgun (WGS) entry which is preliminary data.</text>
</comment>
<dbReference type="InterPro" id="IPR029061">
    <property type="entry name" value="THDP-binding"/>
</dbReference>
<dbReference type="CDD" id="cd02000">
    <property type="entry name" value="TPP_E1_PDC_ADC_BCADC"/>
    <property type="match status" value="1"/>
</dbReference>
<evidence type="ECO:0000256" key="3">
    <source>
        <dbReference type="ARBA" id="ARBA00023052"/>
    </source>
</evidence>
<evidence type="ECO:0000256" key="1">
    <source>
        <dbReference type="ARBA" id="ARBA00001964"/>
    </source>
</evidence>
<sequence length="450" mass="48890">MPTPAAKPTTWATATAHDTASPIDAIAAETVTTDATSAHAITTGAITIDASSAKPTIGHTTATRTSYTNATFADATPNDGISTGRITTTTSPPEKIAYPVQLVQPDGRRVLDREHAALVADIGPDRLRQLYLDMVVARRIDTEATALQRQGQLGLWPPLLGQEAAQIGSAHALHPDDYVFCSYREAGVAYCRGVDPAQITRLWRGVAHSCWDPAQINMTNPAIVVGSQGLHATGYAYAAHLDGAEIAVITYFGDGATSQGDIAEALGFAATWSAPVVFFCQNNHWAISEPVRIQSATPIARRAYGYGIPGIQVDGNDVLAVLAVTRQAVARARAGGGPSFIEAITYRMGPHTTADDPTRYRSAAETELWRRRDPIDRIRRLLEREGLWGSTFERQVRERSDEVAARLRTATIEMPDPEPKDLFEHVYATPHSLLDRERREYIAYLEGVRP</sequence>
<feature type="domain" description="Dehydrogenase E1 component" evidence="4">
    <location>
        <begin position="134"/>
        <end position="401"/>
    </location>
</feature>
<proteinExistence type="predicted"/>
<dbReference type="SUPFAM" id="SSF52518">
    <property type="entry name" value="Thiamin diphosphate-binding fold (THDP-binding)"/>
    <property type="match status" value="1"/>
</dbReference>
<dbReference type="Pfam" id="PF00676">
    <property type="entry name" value="E1_dh"/>
    <property type="match status" value="1"/>
</dbReference>
<keyword evidence="6" id="KW-1185">Reference proteome</keyword>
<dbReference type="Gene3D" id="3.40.50.970">
    <property type="match status" value="1"/>
</dbReference>
<comment type="cofactor">
    <cofactor evidence="1">
        <name>thiamine diphosphate</name>
        <dbReference type="ChEBI" id="CHEBI:58937"/>
    </cofactor>
</comment>
<dbReference type="EMBL" id="JBIAQY010000005">
    <property type="protein sequence ID" value="MFF3569357.1"/>
    <property type="molecule type" value="Genomic_DNA"/>
</dbReference>
<keyword evidence="2" id="KW-0560">Oxidoreductase</keyword>
<dbReference type="InterPro" id="IPR050771">
    <property type="entry name" value="Alpha-ketoacid_DH_E1_comp"/>
</dbReference>
<evidence type="ECO:0000313" key="6">
    <source>
        <dbReference type="Proteomes" id="UP001601992"/>
    </source>
</evidence>
<evidence type="ECO:0000259" key="4">
    <source>
        <dbReference type="Pfam" id="PF00676"/>
    </source>
</evidence>
<dbReference type="PANTHER" id="PTHR43380">
    <property type="entry name" value="2-OXOISOVALERATE DEHYDROGENASE SUBUNIT ALPHA, MITOCHONDRIAL"/>
    <property type="match status" value="1"/>
</dbReference>
<keyword evidence="3" id="KW-0786">Thiamine pyrophosphate</keyword>
<keyword evidence="5" id="KW-0670">Pyruvate</keyword>
<gene>
    <name evidence="5" type="primary">pdhA</name>
    <name evidence="5" type="ORF">ACFYXQ_16435</name>
</gene>
<reference evidence="5 6" key="1">
    <citation type="submission" date="2024-10" db="EMBL/GenBank/DDBJ databases">
        <title>The Natural Products Discovery Center: Release of the First 8490 Sequenced Strains for Exploring Actinobacteria Biosynthetic Diversity.</title>
        <authorList>
            <person name="Kalkreuter E."/>
            <person name="Kautsar S.A."/>
            <person name="Yang D."/>
            <person name="Bader C.D."/>
            <person name="Teijaro C.N."/>
            <person name="Fluegel L."/>
            <person name="Davis C.M."/>
            <person name="Simpson J.R."/>
            <person name="Lauterbach L."/>
            <person name="Steele A.D."/>
            <person name="Gui C."/>
            <person name="Meng S."/>
            <person name="Li G."/>
            <person name="Viehrig K."/>
            <person name="Ye F."/>
            <person name="Su P."/>
            <person name="Kiefer A.F."/>
            <person name="Nichols A."/>
            <person name="Cepeda A.J."/>
            <person name="Yan W."/>
            <person name="Fan B."/>
            <person name="Jiang Y."/>
            <person name="Adhikari A."/>
            <person name="Zheng C.-J."/>
            <person name="Schuster L."/>
            <person name="Cowan T.M."/>
            <person name="Smanski M.J."/>
            <person name="Chevrette M.G."/>
            <person name="De Carvalho L.P.S."/>
            <person name="Shen B."/>
        </authorList>
    </citation>
    <scope>NUCLEOTIDE SEQUENCE [LARGE SCALE GENOMIC DNA]</scope>
    <source>
        <strain evidence="5 6">NPDC002593</strain>
    </source>
</reference>
<dbReference type="NCBIfam" id="TIGR03181">
    <property type="entry name" value="PDH_E1_alph_x"/>
    <property type="match status" value="1"/>
</dbReference>
<accession>A0ABW6RZA6</accession>
<evidence type="ECO:0000256" key="2">
    <source>
        <dbReference type="ARBA" id="ARBA00023002"/>
    </source>
</evidence>
<name>A0ABW6RZA6_9NOCA</name>
<organism evidence="5 6">
    <name type="scientific">Nocardia jiangxiensis</name>
    <dbReference type="NCBI Taxonomy" id="282685"/>
    <lineage>
        <taxon>Bacteria</taxon>
        <taxon>Bacillati</taxon>
        <taxon>Actinomycetota</taxon>
        <taxon>Actinomycetes</taxon>
        <taxon>Mycobacteriales</taxon>
        <taxon>Nocardiaceae</taxon>
        <taxon>Nocardia</taxon>
    </lineage>
</organism>
<dbReference type="InterPro" id="IPR001017">
    <property type="entry name" value="DH_E1"/>
</dbReference>
<evidence type="ECO:0000313" key="5">
    <source>
        <dbReference type="EMBL" id="MFF3569357.1"/>
    </source>
</evidence>
<protein>
    <submittedName>
        <fullName evidence="5">Pyruvate dehydrogenase (Acetyl-transferring) E1 component subunit alpha</fullName>
    </submittedName>
</protein>
<dbReference type="InterPro" id="IPR017596">
    <property type="entry name" value="PdhA/BkdA"/>
</dbReference>